<evidence type="ECO:0000313" key="4">
    <source>
        <dbReference type="Proteomes" id="UP001445335"/>
    </source>
</evidence>
<evidence type="ECO:0000313" key="3">
    <source>
        <dbReference type="EMBL" id="KAK9836202.1"/>
    </source>
</evidence>
<keyword evidence="4" id="KW-1185">Reference proteome</keyword>
<evidence type="ECO:0008006" key="5">
    <source>
        <dbReference type="Google" id="ProtNLM"/>
    </source>
</evidence>
<keyword evidence="1" id="KW-0175">Coiled coil</keyword>
<accession>A0AAW1RQZ8</accession>
<proteinExistence type="predicted"/>
<dbReference type="EMBL" id="JALJOU010000026">
    <property type="protein sequence ID" value="KAK9836202.1"/>
    <property type="molecule type" value="Genomic_DNA"/>
</dbReference>
<feature type="coiled-coil region" evidence="1">
    <location>
        <begin position="15"/>
        <end position="42"/>
    </location>
</feature>
<reference evidence="3 4" key="1">
    <citation type="journal article" date="2024" name="Nat. Commun.">
        <title>Phylogenomics reveals the evolutionary origins of lichenization in chlorophyte algae.</title>
        <authorList>
            <person name="Puginier C."/>
            <person name="Libourel C."/>
            <person name="Otte J."/>
            <person name="Skaloud P."/>
            <person name="Haon M."/>
            <person name="Grisel S."/>
            <person name="Petersen M."/>
            <person name="Berrin J.G."/>
            <person name="Delaux P.M."/>
            <person name="Dal Grande F."/>
            <person name="Keller J."/>
        </authorList>
    </citation>
    <scope>NUCLEOTIDE SEQUENCE [LARGE SCALE GENOMIC DNA]</scope>
    <source>
        <strain evidence="3 4">SAG 245.80</strain>
    </source>
</reference>
<sequence length="154" mass="17143">MFDWLKRSIVKRAFKSSVDKHLRTAEDNLQRAEHNLRAAVQDSGHGLHPGDRPALLLVAVLLLMLGQWVVVAALLTIEALSTVAGTALLAIALQARSHSMEKMASEVTDMNDMLHILKAKTKWLPGQPTMRWEEVNSANMPKSTSHDDLRSPFQ</sequence>
<evidence type="ECO:0000256" key="1">
    <source>
        <dbReference type="SAM" id="Coils"/>
    </source>
</evidence>
<keyword evidence="2" id="KW-1133">Transmembrane helix</keyword>
<dbReference type="Proteomes" id="UP001445335">
    <property type="component" value="Unassembled WGS sequence"/>
</dbReference>
<organism evidence="3 4">
    <name type="scientific">Elliptochloris bilobata</name>
    <dbReference type="NCBI Taxonomy" id="381761"/>
    <lineage>
        <taxon>Eukaryota</taxon>
        <taxon>Viridiplantae</taxon>
        <taxon>Chlorophyta</taxon>
        <taxon>core chlorophytes</taxon>
        <taxon>Trebouxiophyceae</taxon>
        <taxon>Trebouxiophyceae incertae sedis</taxon>
        <taxon>Elliptochloris clade</taxon>
        <taxon>Elliptochloris</taxon>
    </lineage>
</organism>
<keyword evidence="2" id="KW-0812">Transmembrane</keyword>
<comment type="caution">
    <text evidence="3">The sequence shown here is derived from an EMBL/GenBank/DDBJ whole genome shotgun (WGS) entry which is preliminary data.</text>
</comment>
<evidence type="ECO:0000256" key="2">
    <source>
        <dbReference type="SAM" id="Phobius"/>
    </source>
</evidence>
<feature type="transmembrane region" description="Helical" evidence="2">
    <location>
        <begin position="54"/>
        <end position="73"/>
    </location>
</feature>
<keyword evidence="2" id="KW-0472">Membrane</keyword>
<dbReference type="AlphaFoldDB" id="A0AAW1RQZ8"/>
<gene>
    <name evidence="3" type="ORF">WJX81_008464</name>
</gene>
<protein>
    <recommendedName>
        <fullName evidence="5">ABC transmembrane type-1 domain-containing protein</fullName>
    </recommendedName>
</protein>
<name>A0AAW1RQZ8_9CHLO</name>